<dbReference type="PANTHER" id="PTHR23413">
    <property type="entry name" value="60S RIBOSOMAL PROTEIN L32 AND DNA-DIRECTED RNA POLYMERASE II, SUBUNIT N"/>
    <property type="match status" value="1"/>
</dbReference>
<keyword evidence="6" id="KW-1185">Reference proteome</keyword>
<evidence type="ECO:0000256" key="3">
    <source>
        <dbReference type="ARBA" id="ARBA00023274"/>
    </source>
</evidence>
<evidence type="ECO:0000256" key="4">
    <source>
        <dbReference type="ARBA" id="ARBA00035335"/>
    </source>
</evidence>
<dbReference type="SUPFAM" id="SSF52042">
    <property type="entry name" value="Ribosomal protein L32e"/>
    <property type="match status" value="1"/>
</dbReference>
<keyword evidence="3" id="KW-0687">Ribonucleoprotein</keyword>
<dbReference type="SMART" id="SM01393">
    <property type="entry name" value="Ribosomal_L32e"/>
    <property type="match status" value="1"/>
</dbReference>
<evidence type="ECO:0000313" key="6">
    <source>
        <dbReference type="Proteomes" id="UP000269945"/>
    </source>
</evidence>
<proteinExistence type="inferred from homology"/>
<dbReference type="GO" id="GO:0006412">
    <property type="term" value="P:translation"/>
    <property type="evidence" value="ECO:0007669"/>
    <property type="project" value="InterPro"/>
</dbReference>
<evidence type="ECO:0000256" key="2">
    <source>
        <dbReference type="ARBA" id="ARBA00022980"/>
    </source>
</evidence>
<sequence>MALSLRCCPQRWQPSSTGIRPLVKPKFIKKGPLWFIGDQSEQYVKIKRNWWKPRGTDNRVRRRFKDEILMPRLSYESNKETKHMLPSGFWNFLIHNVKELEEWADVQQILACRDCSQHLLQEPQEQPVWPSQSPIPLPGCTAKKMNRQLVCMSYLC</sequence>
<comment type="caution">
    <text evidence="5">The sequence shown here is derived from an EMBL/GenBank/DDBJ whole genome shotgun (WGS) entry which is preliminary data.</text>
</comment>
<dbReference type="Pfam" id="PF01655">
    <property type="entry name" value="Ribosomal_L32e"/>
    <property type="match status" value="1"/>
</dbReference>
<accession>A0A9X9LDU7</accession>
<dbReference type="GO" id="GO:0003735">
    <property type="term" value="F:structural constituent of ribosome"/>
    <property type="evidence" value="ECO:0007669"/>
    <property type="project" value="InterPro"/>
</dbReference>
<dbReference type="Proteomes" id="UP000269945">
    <property type="component" value="Unassembled WGS sequence"/>
</dbReference>
<reference evidence="5 6" key="1">
    <citation type="submission" date="2018-10" db="EMBL/GenBank/DDBJ databases">
        <authorList>
            <person name="Ekblom R."/>
            <person name="Jareborg N."/>
        </authorList>
    </citation>
    <scope>NUCLEOTIDE SEQUENCE [LARGE SCALE GENOMIC DNA]</scope>
    <source>
        <tissue evidence="5">Muscle</tissue>
    </source>
</reference>
<dbReference type="AlphaFoldDB" id="A0A9X9LDU7"/>
<organism evidence="5 6">
    <name type="scientific">Gulo gulo</name>
    <name type="common">Wolverine</name>
    <name type="synonym">Gluton</name>
    <dbReference type="NCBI Taxonomy" id="48420"/>
    <lineage>
        <taxon>Eukaryota</taxon>
        <taxon>Metazoa</taxon>
        <taxon>Chordata</taxon>
        <taxon>Craniata</taxon>
        <taxon>Vertebrata</taxon>
        <taxon>Euteleostomi</taxon>
        <taxon>Mammalia</taxon>
        <taxon>Eutheria</taxon>
        <taxon>Laurasiatheria</taxon>
        <taxon>Carnivora</taxon>
        <taxon>Caniformia</taxon>
        <taxon>Musteloidea</taxon>
        <taxon>Mustelidae</taxon>
        <taxon>Guloninae</taxon>
        <taxon>Gulo</taxon>
    </lineage>
</organism>
<dbReference type="InterPro" id="IPR036351">
    <property type="entry name" value="Ribosomal_eL32_sf"/>
</dbReference>
<keyword evidence="2" id="KW-0689">Ribosomal protein</keyword>
<comment type="similarity">
    <text evidence="1">Belongs to the eukaryotic ribosomal protein eL32 family.</text>
</comment>
<dbReference type="InterPro" id="IPR001515">
    <property type="entry name" value="Ribosomal_eL32"/>
</dbReference>
<dbReference type="GO" id="GO:0022625">
    <property type="term" value="C:cytosolic large ribosomal subunit"/>
    <property type="evidence" value="ECO:0007669"/>
    <property type="project" value="TreeGrafter"/>
</dbReference>
<dbReference type="PANTHER" id="PTHR23413:SF1">
    <property type="entry name" value="RIBOSOMAL PROTEIN L32"/>
    <property type="match status" value="1"/>
</dbReference>
<evidence type="ECO:0000313" key="5">
    <source>
        <dbReference type="EMBL" id="VCW62471.1"/>
    </source>
</evidence>
<evidence type="ECO:0000256" key="1">
    <source>
        <dbReference type="ARBA" id="ARBA00008431"/>
    </source>
</evidence>
<gene>
    <name evidence="5" type="ORF">BN2614_LOCUS2</name>
</gene>
<protein>
    <recommendedName>
        <fullName evidence="4">60S ribosomal protein L32</fullName>
    </recommendedName>
</protein>
<dbReference type="EMBL" id="CYRY02001148">
    <property type="protein sequence ID" value="VCW62471.1"/>
    <property type="molecule type" value="Genomic_DNA"/>
</dbReference>
<name>A0A9X9LDU7_GULGU</name>